<evidence type="ECO:0000313" key="1">
    <source>
        <dbReference type="EMBL" id="MBW0513248.1"/>
    </source>
</evidence>
<organism evidence="1 2">
    <name type="scientific">Austropuccinia psidii MF-1</name>
    <dbReference type="NCBI Taxonomy" id="1389203"/>
    <lineage>
        <taxon>Eukaryota</taxon>
        <taxon>Fungi</taxon>
        <taxon>Dikarya</taxon>
        <taxon>Basidiomycota</taxon>
        <taxon>Pucciniomycotina</taxon>
        <taxon>Pucciniomycetes</taxon>
        <taxon>Pucciniales</taxon>
        <taxon>Sphaerophragmiaceae</taxon>
        <taxon>Austropuccinia</taxon>
    </lineage>
</organism>
<dbReference type="Proteomes" id="UP000765509">
    <property type="component" value="Unassembled WGS sequence"/>
</dbReference>
<proteinExistence type="predicted"/>
<evidence type="ECO:0008006" key="3">
    <source>
        <dbReference type="Google" id="ProtNLM"/>
    </source>
</evidence>
<dbReference type="AlphaFoldDB" id="A0A9Q3HPY5"/>
<name>A0A9Q3HPY5_9BASI</name>
<keyword evidence="2" id="KW-1185">Reference proteome</keyword>
<dbReference type="OrthoDB" id="10602619at2759"/>
<sequence>MEPDFKEGDQVLVSALNFNNLKGPKKMRDLFVVSFTIIHLIERNAVEVKLTEESSRKHPVLPVSLVKPYFQVEEDKLPSRKKNPTPPEIVEVEASTGPVKKIMKNRKLRLNGKHQRQYLVRFENQTADKDKWLEEGAIP</sequence>
<evidence type="ECO:0000313" key="2">
    <source>
        <dbReference type="Proteomes" id="UP000765509"/>
    </source>
</evidence>
<protein>
    <recommendedName>
        <fullName evidence="3">Chromo domain-containing protein</fullName>
    </recommendedName>
</protein>
<gene>
    <name evidence="1" type="ORF">O181_052963</name>
</gene>
<accession>A0A9Q3HPY5</accession>
<dbReference type="EMBL" id="AVOT02023311">
    <property type="protein sequence ID" value="MBW0513248.1"/>
    <property type="molecule type" value="Genomic_DNA"/>
</dbReference>
<reference evidence="1" key="1">
    <citation type="submission" date="2021-03" db="EMBL/GenBank/DDBJ databases">
        <title>Draft genome sequence of rust myrtle Austropuccinia psidii MF-1, a brazilian biotype.</title>
        <authorList>
            <person name="Quecine M.C."/>
            <person name="Pachon D.M.R."/>
            <person name="Bonatelli M.L."/>
            <person name="Correr F.H."/>
            <person name="Franceschini L.M."/>
            <person name="Leite T.F."/>
            <person name="Margarido G.R.A."/>
            <person name="Almeida C.A."/>
            <person name="Ferrarezi J.A."/>
            <person name="Labate C.A."/>
        </authorList>
    </citation>
    <scope>NUCLEOTIDE SEQUENCE</scope>
    <source>
        <strain evidence="1">MF-1</strain>
    </source>
</reference>
<comment type="caution">
    <text evidence="1">The sequence shown here is derived from an EMBL/GenBank/DDBJ whole genome shotgun (WGS) entry which is preliminary data.</text>
</comment>